<organism evidence="2">
    <name type="scientific">Pandoravirus macleodensis</name>
    <dbReference type="NCBI Taxonomy" id="2107707"/>
    <lineage>
        <taxon>Viruses</taxon>
        <taxon>Pandoravirus</taxon>
    </lineage>
</organism>
<protein>
    <submittedName>
        <fullName evidence="2">Uncharacterized protein</fullName>
    </submittedName>
</protein>
<dbReference type="RefSeq" id="YP_009481017.1">
    <property type="nucleotide sequence ID" value="NC_037665.1"/>
</dbReference>
<gene>
    <name evidence="2" type="ORF">pmac_cds_333</name>
</gene>
<proteinExistence type="predicted"/>
<dbReference type="KEGG" id="vg:36841476"/>
<evidence type="ECO:0000256" key="1">
    <source>
        <dbReference type="SAM" id="MobiDB-lite"/>
    </source>
</evidence>
<feature type="region of interest" description="Disordered" evidence="1">
    <location>
        <begin position="1"/>
        <end position="43"/>
    </location>
</feature>
<name>A0A2U7UEX6_9VIRU</name>
<accession>A0A2U7UEX6</accession>
<sequence>MVPPHQEKNQYGTLSRHAAANAWSMSGDDDDDKSESKHEDDRRLGDARIGACSAVRQPETLLAMCCRAVEASGCGTQGEIALGGRERWHDARIEALGPFARMWPRLARPGAWDLAWYRPEAVDLVDQVRATYRAHPRLFPARNTSTMGAWVYAHADGRPAPRLADAGRARVETLLRAECQAGTTFGCNDRGHCPTHVCSLSLPERLVLDDAVARLVARRGGPRPAPDARGLVVGLRFVSQPRPLLACVPRLLADALRWPPGRCALPVVPAYPFDHVVIAEWERDGMHGLVCVNANPAAADDYGHVNLVYLGADTFYAPCAMPLEQIVRFFVADRQSPHVDPTATDDRHSLEKSGDFFSWAMRQCADGVLGRLRP</sequence>
<evidence type="ECO:0000313" key="2">
    <source>
        <dbReference type="EMBL" id="AVK77021.1"/>
    </source>
</evidence>
<dbReference type="EMBL" id="MG011691">
    <property type="protein sequence ID" value="AVK77021.1"/>
    <property type="molecule type" value="Genomic_DNA"/>
</dbReference>
<dbReference type="Proteomes" id="UP000249758">
    <property type="component" value="Segment"/>
</dbReference>
<feature type="compositionally biased region" description="Basic and acidic residues" evidence="1">
    <location>
        <begin position="34"/>
        <end position="43"/>
    </location>
</feature>
<reference evidence="2" key="1">
    <citation type="journal article" date="2018" name="Nat. Commun.">
        <title>Diversity and evolution of the emerging Pandoraviridae family.</title>
        <authorList>
            <person name="Legendre M."/>
            <person name="Fabre E."/>
            <person name="Poirot O."/>
            <person name="Jeudy S."/>
            <person name="Lartigue A."/>
            <person name="Alempic J.M."/>
            <person name="Beucher L."/>
            <person name="Philippe N."/>
            <person name="Bertaux L."/>
            <person name="Christo-Foroux E."/>
            <person name="Labadie K."/>
            <person name="Coute Y."/>
            <person name="Abergel C."/>
            <person name="Claverie J.M."/>
        </authorList>
    </citation>
    <scope>NUCLEOTIDE SEQUENCE [LARGE SCALE GENOMIC DNA]</scope>
    <source>
        <strain evidence="2">Macleodensis</strain>
    </source>
</reference>
<dbReference type="GeneID" id="36841476"/>